<dbReference type="RefSeq" id="XP_007834612.1">
    <property type="nucleotide sequence ID" value="XM_007836421.1"/>
</dbReference>
<feature type="compositionally biased region" description="Polar residues" evidence="1">
    <location>
        <begin position="788"/>
        <end position="809"/>
    </location>
</feature>
<dbReference type="InParanoid" id="W3X559"/>
<feature type="compositionally biased region" description="Basic and acidic residues" evidence="1">
    <location>
        <begin position="842"/>
        <end position="852"/>
    </location>
</feature>
<feature type="compositionally biased region" description="Basic and acidic residues" evidence="1">
    <location>
        <begin position="1"/>
        <end position="13"/>
    </location>
</feature>
<dbReference type="SUPFAM" id="SSF48350">
    <property type="entry name" value="GTPase activation domain, GAP"/>
    <property type="match status" value="1"/>
</dbReference>
<feature type="region of interest" description="Disordered" evidence="1">
    <location>
        <begin position="720"/>
        <end position="999"/>
    </location>
</feature>
<protein>
    <recommendedName>
        <fullName evidence="2">Rho-GAP domain-containing protein</fullName>
    </recommendedName>
</protein>
<feature type="compositionally biased region" description="Polar residues" evidence="1">
    <location>
        <begin position="548"/>
        <end position="600"/>
    </location>
</feature>
<proteinExistence type="predicted"/>
<feature type="region of interest" description="Disordered" evidence="1">
    <location>
        <begin position="1224"/>
        <end position="1256"/>
    </location>
</feature>
<dbReference type="Gene3D" id="1.10.555.10">
    <property type="entry name" value="Rho GTPase activation protein"/>
    <property type="match status" value="1"/>
</dbReference>
<sequence>MAQLEKSKDHPVEHPSSANDIIETDPDSSHKQRQRRLRLSNTWSSSSANIDFISKEEEVNDYGIRSLVPGDFPLKSNTSQSLPNRKSSWMSRVLHQGSTTHPERPLIDMPNQILRHRRTISDLAVNFVQHQRKEGLKNENLRDLVRLCGKSMFYLPQEYAYGSLILPTCLRATAQYLVQHAQTSGIFRVPGSVRVVNALYDYYCAGIDGEEVRTTTHCPSLPSHLNCGVHDVASTFKRLLSGLPGGILGSLALFDALVAVHSQLHNTVEANRTKETKLRARLIALAICTVRSQYQRELICAVFGLLCLVGRTAENAPREDEYGQPLPTSDLMGYNALAIIFGPLLVGDLLSSYSMKLADPVSGLVILPITQSKLGKHRKLKVMRKEKPGMLAVDRIIVANDITEMMLVHWRDVVRHLANLKAHKREQATTNTADTNGALRETQSQTDEPSHVKSDGLPKGEMERSLSQRSKSQAPRRMSTPPAAHSTSYSGLGISETHFGDSGQDDKLQLKRRRSRPPSSVSFRQLSGGHPMSPLSPTMEEAPIPEQPETQSQSKQEGTLDQASNKPKSENQQENTADTMGGSLSASYKSPSQPADSSRGSLPVPSTLRPPTQQSTKHDLEYTELKVDTRRITENMLTESSMSLGTIRRHTPSTSVPETHIKEQYPSHMDDSTAGHTPLLRAQKLPMQESKSVRVVAFDESSSRGGVSPSPLGMHRLKGQENVESRSIQHRNISTRSHENTQAEAISSNGSPEPSFGRTKWPSYMPSAVNPLRTPPLYKAEFLPPAENSRTQHTNEQQTNPARDSSPTTRWKELVRDSPTSSPAEIKSKRMARGSRQSLTRESGESRAREDPSSSLTPDWKRQLLMKRRGREQSEQDCTAPRWPTGVDKMPPEDGLAESSHSTKGDAPSLLNVTASASSSRRSASKPVNGTVKAIAARFDSVSQESSPSQQRSTLRGSHSFVSADTETQNQKPAAKTTIHSDSTKSLETPSFSLSNQGLKRVKSTPARFRASISRLSQGLRSTPALAKYVEFPSPSKPTTIPEVEISTSKDADEEFPATPSRVPQLQVQPARVLSPNAMAAPQDGLPRRRRSNMTVHSPEAFGRGNVVENGNDGGSHAARQLRRSNSDTSSILHHQIRILHSQLNVRNEHIHGLRRDLDAMYGTDVGVLSQQLRRSRRECQMWKDRALEAEKRLAVFERFSAKFKGLKGDIDDTANSVGARSSICSHGNPRRGLSQSSHCSTHAERPGTSSTCHHHEKDCIGGGSDGVDSPEVYENYISKYLDDTQARTRQCNISKAQSELWIAAERLLGVPGVMNEH</sequence>
<evidence type="ECO:0000256" key="1">
    <source>
        <dbReference type="SAM" id="MobiDB-lite"/>
    </source>
</evidence>
<feature type="compositionally biased region" description="Polar residues" evidence="1">
    <location>
        <begin position="428"/>
        <end position="447"/>
    </location>
</feature>
<dbReference type="HOGENOM" id="CLU_002748_0_0_1"/>
<feature type="compositionally biased region" description="Polar residues" evidence="1">
    <location>
        <begin position="742"/>
        <end position="752"/>
    </location>
</feature>
<feature type="compositionally biased region" description="Polar residues" evidence="1">
    <location>
        <begin position="635"/>
        <end position="644"/>
    </location>
</feature>
<dbReference type="EMBL" id="KI912113">
    <property type="protein sequence ID" value="ETS80311.1"/>
    <property type="molecule type" value="Genomic_DNA"/>
</dbReference>
<evidence type="ECO:0000313" key="3">
    <source>
        <dbReference type="EMBL" id="ETS80311.1"/>
    </source>
</evidence>
<dbReference type="Pfam" id="PF00620">
    <property type="entry name" value="RhoGAP"/>
    <property type="match status" value="1"/>
</dbReference>
<dbReference type="InterPro" id="IPR000198">
    <property type="entry name" value="RhoGAP_dom"/>
</dbReference>
<dbReference type="KEGG" id="pfy:PFICI_07840"/>
<evidence type="ECO:0000313" key="4">
    <source>
        <dbReference type="Proteomes" id="UP000030651"/>
    </source>
</evidence>
<dbReference type="GO" id="GO:0007264">
    <property type="term" value="P:small GTPase-mediated signal transduction"/>
    <property type="evidence" value="ECO:0007669"/>
    <property type="project" value="TreeGrafter"/>
</dbReference>
<name>W3X559_PESFW</name>
<gene>
    <name evidence="3" type="ORF">PFICI_07840</name>
</gene>
<feature type="compositionally biased region" description="Basic and acidic residues" evidence="1">
    <location>
        <begin position="448"/>
        <end position="466"/>
    </location>
</feature>
<dbReference type="STRING" id="1229662.W3X559"/>
<dbReference type="InterPro" id="IPR008936">
    <property type="entry name" value="Rho_GTPase_activation_prot"/>
</dbReference>
<organism evidence="3 4">
    <name type="scientific">Pestalotiopsis fici (strain W106-1 / CGMCC3.15140)</name>
    <dbReference type="NCBI Taxonomy" id="1229662"/>
    <lineage>
        <taxon>Eukaryota</taxon>
        <taxon>Fungi</taxon>
        <taxon>Dikarya</taxon>
        <taxon>Ascomycota</taxon>
        <taxon>Pezizomycotina</taxon>
        <taxon>Sordariomycetes</taxon>
        <taxon>Xylariomycetidae</taxon>
        <taxon>Amphisphaeriales</taxon>
        <taxon>Sporocadaceae</taxon>
        <taxon>Pestalotiopsis</taxon>
    </lineage>
</organism>
<evidence type="ECO:0000259" key="2">
    <source>
        <dbReference type="PROSITE" id="PS50238"/>
    </source>
</evidence>
<dbReference type="OrthoDB" id="9994905at2759"/>
<dbReference type="eggNOG" id="ENOG502SAYM">
    <property type="taxonomic scope" value="Eukaryota"/>
</dbReference>
<dbReference type="CDD" id="cd00159">
    <property type="entry name" value="RhoGAP"/>
    <property type="match status" value="1"/>
</dbReference>
<dbReference type="GO" id="GO:0005096">
    <property type="term" value="F:GTPase activator activity"/>
    <property type="evidence" value="ECO:0007669"/>
    <property type="project" value="TreeGrafter"/>
</dbReference>
<dbReference type="PANTHER" id="PTHR45808">
    <property type="entry name" value="RHO GTPASE-ACTIVATING PROTEIN 68F"/>
    <property type="match status" value="1"/>
</dbReference>
<dbReference type="PROSITE" id="PS50238">
    <property type="entry name" value="RHOGAP"/>
    <property type="match status" value="1"/>
</dbReference>
<feature type="region of interest" description="Disordered" evidence="1">
    <location>
        <begin position="1078"/>
        <end position="1129"/>
    </location>
</feature>
<feature type="compositionally biased region" description="Basic and acidic residues" evidence="1">
    <location>
        <begin position="616"/>
        <end position="633"/>
    </location>
</feature>
<dbReference type="SMART" id="SM00324">
    <property type="entry name" value="RhoGAP"/>
    <property type="match status" value="1"/>
</dbReference>
<reference evidence="4" key="1">
    <citation type="journal article" date="2015" name="BMC Genomics">
        <title>Genomic and transcriptomic analysis of the endophytic fungus Pestalotiopsis fici reveals its lifestyle and high potential for synthesis of natural products.</title>
        <authorList>
            <person name="Wang X."/>
            <person name="Zhang X."/>
            <person name="Liu L."/>
            <person name="Xiang M."/>
            <person name="Wang W."/>
            <person name="Sun X."/>
            <person name="Che Y."/>
            <person name="Guo L."/>
            <person name="Liu G."/>
            <person name="Guo L."/>
            <person name="Wang C."/>
            <person name="Yin W.B."/>
            <person name="Stadler M."/>
            <person name="Zhang X."/>
            <person name="Liu X."/>
        </authorList>
    </citation>
    <scope>NUCLEOTIDE SEQUENCE [LARGE SCALE GENOMIC DNA]</scope>
    <source>
        <strain evidence="4">W106-1 / CGMCC3.15140</strain>
    </source>
</reference>
<feature type="domain" description="Rho-GAP" evidence="2">
    <location>
        <begin position="153"/>
        <end position="373"/>
    </location>
</feature>
<feature type="compositionally biased region" description="Polar residues" evidence="1">
    <location>
        <begin position="941"/>
        <end position="998"/>
    </location>
</feature>
<dbReference type="Proteomes" id="UP000030651">
    <property type="component" value="Unassembled WGS sequence"/>
</dbReference>
<feature type="region of interest" description="Disordered" evidence="1">
    <location>
        <begin position="425"/>
        <end position="675"/>
    </location>
</feature>
<dbReference type="GeneID" id="19272853"/>
<feature type="compositionally biased region" description="Basic and acidic residues" evidence="1">
    <location>
        <begin position="659"/>
        <end position="673"/>
    </location>
</feature>
<dbReference type="PANTHER" id="PTHR45808:SF2">
    <property type="entry name" value="RHO GTPASE-ACTIVATING PROTEIN 68F"/>
    <property type="match status" value="1"/>
</dbReference>
<dbReference type="GO" id="GO:0005737">
    <property type="term" value="C:cytoplasm"/>
    <property type="evidence" value="ECO:0007669"/>
    <property type="project" value="TreeGrafter"/>
</dbReference>
<accession>W3X559</accession>
<feature type="region of interest" description="Disordered" evidence="1">
    <location>
        <begin position="1"/>
        <end position="40"/>
    </location>
</feature>
<keyword evidence="4" id="KW-1185">Reference proteome</keyword>